<dbReference type="Pfam" id="PF14300">
    <property type="entry name" value="DMP19"/>
    <property type="match status" value="1"/>
</dbReference>
<dbReference type="Proteomes" id="UP000016600">
    <property type="component" value="Unassembled WGS sequence"/>
</dbReference>
<keyword evidence="3" id="KW-1185">Reference proteome</keyword>
<dbReference type="AlphaFoldDB" id="U2MQI0"/>
<reference evidence="2 3" key="1">
    <citation type="submission" date="2013-08" db="EMBL/GenBank/DDBJ databases">
        <authorList>
            <person name="Durkin A.S."/>
            <person name="Haft D.R."/>
            <person name="McCorrison J."/>
            <person name="Torralba M."/>
            <person name="Gillis M."/>
            <person name="Haft D.H."/>
            <person name="Methe B."/>
            <person name="Sutton G."/>
            <person name="Nelson K.E."/>
        </authorList>
    </citation>
    <scope>NUCLEOTIDE SEQUENCE [LARGE SCALE GENOMIC DNA]</scope>
    <source>
        <strain evidence="2 3">F0068</strain>
    </source>
</reference>
<dbReference type="Gene3D" id="1.20.1420.60">
    <property type="match status" value="1"/>
</dbReference>
<comment type="caution">
    <text evidence="2">The sequence shown here is derived from an EMBL/GenBank/DDBJ whole genome shotgun (WGS) entry which is preliminary data.</text>
</comment>
<accession>U2MQI0</accession>
<evidence type="ECO:0000313" key="2">
    <source>
        <dbReference type="EMBL" id="ERK03910.1"/>
    </source>
</evidence>
<organism evidence="2 3">
    <name type="scientific">Hoylesella pleuritidis F0068</name>
    <dbReference type="NCBI Taxonomy" id="1081904"/>
    <lineage>
        <taxon>Bacteria</taxon>
        <taxon>Pseudomonadati</taxon>
        <taxon>Bacteroidota</taxon>
        <taxon>Bacteroidia</taxon>
        <taxon>Bacteroidales</taxon>
        <taxon>Prevotellaceae</taxon>
        <taxon>Hoylesella</taxon>
    </lineage>
</organism>
<dbReference type="PATRIC" id="fig|1081904.3.peg.309"/>
<gene>
    <name evidence="2" type="ORF">HMPREF1218_0334</name>
</gene>
<evidence type="ECO:0000313" key="3">
    <source>
        <dbReference type="Proteomes" id="UP000016600"/>
    </source>
</evidence>
<evidence type="ECO:0000259" key="1">
    <source>
        <dbReference type="Pfam" id="PF14300"/>
    </source>
</evidence>
<dbReference type="InterPro" id="IPR025402">
    <property type="entry name" value="DMP19_C"/>
</dbReference>
<protein>
    <submittedName>
        <fullName evidence="2">PF14300 domain protein</fullName>
    </submittedName>
</protein>
<dbReference type="EMBL" id="AWET01000007">
    <property type="protein sequence ID" value="ERK03910.1"/>
    <property type="molecule type" value="Genomic_DNA"/>
</dbReference>
<name>U2MQI0_9BACT</name>
<sequence length="167" mass="19372">MKEVKIEDIKLKQAAKEGMDDFLAAFVDAIYVTIGSELTVKTMSELSTDQLTLLAYSILRDEVMDGGFIQLIHNGYGGFIFRNPFGKMIRNWGLVDLYKLVNKTHKLYNKFHTEIERDCTDDEFMAMFERFAEFDHCDDTFVENEEKWTATVARYVDEHIGNFAQIV</sequence>
<feature type="domain" description="DNA mimic protein DMP19 C-terminal" evidence="1">
    <location>
        <begin position="44"/>
        <end position="159"/>
    </location>
</feature>
<proteinExistence type="predicted"/>
<dbReference type="RefSeq" id="WP_021583026.1">
    <property type="nucleotide sequence ID" value="NZ_AWET01000007.1"/>
</dbReference>